<name>A0A916XZS9_9MICO</name>
<comment type="caution">
    <text evidence="2">The sequence shown here is derived from an EMBL/GenBank/DDBJ whole genome shotgun (WGS) entry which is preliminary data.</text>
</comment>
<dbReference type="Pfam" id="PF26061">
    <property type="entry name" value="DUF8021"/>
    <property type="match status" value="1"/>
</dbReference>
<feature type="domain" description="DUF8021" evidence="1">
    <location>
        <begin position="127"/>
        <end position="267"/>
    </location>
</feature>
<evidence type="ECO:0000313" key="2">
    <source>
        <dbReference type="EMBL" id="GGD24642.1"/>
    </source>
</evidence>
<reference evidence="2" key="1">
    <citation type="journal article" date="2014" name="Int. J. Syst. Evol. Microbiol.">
        <title>Complete genome sequence of Corynebacterium casei LMG S-19264T (=DSM 44701T), isolated from a smear-ripened cheese.</title>
        <authorList>
            <consortium name="US DOE Joint Genome Institute (JGI-PGF)"/>
            <person name="Walter F."/>
            <person name="Albersmeier A."/>
            <person name="Kalinowski J."/>
            <person name="Ruckert C."/>
        </authorList>
    </citation>
    <scope>NUCLEOTIDE SEQUENCE</scope>
    <source>
        <strain evidence="2">CGMCC 1.15152</strain>
    </source>
</reference>
<evidence type="ECO:0000259" key="1">
    <source>
        <dbReference type="Pfam" id="PF26061"/>
    </source>
</evidence>
<dbReference type="Proteomes" id="UP000633205">
    <property type="component" value="Unassembled WGS sequence"/>
</dbReference>
<evidence type="ECO:0000313" key="3">
    <source>
        <dbReference type="Proteomes" id="UP000633205"/>
    </source>
</evidence>
<keyword evidence="3" id="KW-1185">Reference proteome</keyword>
<dbReference type="RefSeq" id="WP_188710350.1">
    <property type="nucleotide sequence ID" value="NZ_BMHO01000001.1"/>
</dbReference>
<proteinExistence type="predicted"/>
<dbReference type="AlphaFoldDB" id="A0A916XZS9"/>
<organism evidence="2 3">
    <name type="scientific">Microbacterium faecale</name>
    <dbReference type="NCBI Taxonomy" id="1804630"/>
    <lineage>
        <taxon>Bacteria</taxon>
        <taxon>Bacillati</taxon>
        <taxon>Actinomycetota</taxon>
        <taxon>Actinomycetes</taxon>
        <taxon>Micrococcales</taxon>
        <taxon>Microbacteriaceae</taxon>
        <taxon>Microbacterium</taxon>
    </lineage>
</organism>
<protein>
    <recommendedName>
        <fullName evidence="1">DUF8021 domain-containing protein</fullName>
    </recommendedName>
</protein>
<gene>
    <name evidence="2" type="ORF">GCM10010915_00730</name>
</gene>
<reference evidence="2" key="2">
    <citation type="submission" date="2020-09" db="EMBL/GenBank/DDBJ databases">
        <authorList>
            <person name="Sun Q."/>
            <person name="Zhou Y."/>
        </authorList>
    </citation>
    <scope>NUCLEOTIDE SEQUENCE</scope>
    <source>
        <strain evidence="2">CGMCC 1.15152</strain>
    </source>
</reference>
<dbReference type="EMBL" id="BMHO01000001">
    <property type="protein sequence ID" value="GGD24642.1"/>
    <property type="molecule type" value="Genomic_DNA"/>
</dbReference>
<dbReference type="InterPro" id="IPR058334">
    <property type="entry name" value="DUF8021"/>
</dbReference>
<accession>A0A916XZS9</accession>
<sequence>MTTPHHLDDYLAALAASDPSRVPWAPGAVTTENNVRLPIGDGAWQTVTDVDRLDVRIDDGRGAAVMGILREGDDWNPFFQRILADDTGRIVESELVVTRGKDAAGAFHNADIASRPEFAAAVAAEDRADRAELIALVDGYFSTLQQNTGEIHTRFSEECRRRENGVWTTQNTDPNVPPTLRMDCRSSFELGFFRSNERVRGRRYPIVDVETGLVLAGAFIDHSGRIKEYTLTDGQHMRSGFLRPHTYAMLEAFKIVRSEIVAIEAVFHPVPYRMEAAWPTVDGDGRTGDA</sequence>